<evidence type="ECO:0000313" key="3">
    <source>
        <dbReference type="Proteomes" id="UP001387215"/>
    </source>
</evidence>
<feature type="transmembrane region" description="Helical" evidence="1">
    <location>
        <begin position="82"/>
        <end position="99"/>
    </location>
</feature>
<dbReference type="EMBL" id="JBANDL010000002">
    <property type="protein sequence ID" value="MEI2456855.1"/>
    <property type="molecule type" value="Genomic_DNA"/>
</dbReference>
<evidence type="ECO:0000313" key="2">
    <source>
        <dbReference type="EMBL" id="MEI2456855.1"/>
    </source>
</evidence>
<name>A0ABU8D747_9GAMM</name>
<accession>A0ABU8D747</accession>
<keyword evidence="3" id="KW-1185">Reference proteome</keyword>
<evidence type="ECO:0000256" key="1">
    <source>
        <dbReference type="SAM" id="Phobius"/>
    </source>
</evidence>
<protein>
    <submittedName>
        <fullName evidence="2">Uncharacterized protein</fullName>
    </submittedName>
</protein>
<organism evidence="2 3">
    <name type="scientific">Lysobacter firmicutimachus</name>
    <dbReference type="NCBI Taxonomy" id="1792846"/>
    <lineage>
        <taxon>Bacteria</taxon>
        <taxon>Pseudomonadati</taxon>
        <taxon>Pseudomonadota</taxon>
        <taxon>Gammaproteobacteria</taxon>
        <taxon>Lysobacterales</taxon>
        <taxon>Lysobacteraceae</taxon>
        <taxon>Lysobacter</taxon>
    </lineage>
</organism>
<reference evidence="2 3" key="1">
    <citation type="submission" date="2024-02" db="EMBL/GenBank/DDBJ databases">
        <title>Lysobacter Genome Sequencing and Mining.</title>
        <authorList>
            <person name="Bierman J."/>
            <person name="Walker M.C."/>
        </authorList>
    </citation>
    <scope>NUCLEOTIDE SEQUENCE [LARGE SCALE GENOMIC DNA]</scope>
    <source>
        <strain evidence="2 3">PB6250</strain>
    </source>
</reference>
<gene>
    <name evidence="2" type="ORF">V2J18_19550</name>
</gene>
<comment type="caution">
    <text evidence="2">The sequence shown here is derived from an EMBL/GenBank/DDBJ whole genome shotgun (WGS) entry which is preliminary data.</text>
</comment>
<keyword evidence="1" id="KW-1133">Transmembrane helix</keyword>
<dbReference type="RefSeq" id="WP_064747043.1">
    <property type="nucleotide sequence ID" value="NZ_JBANDL010000002.1"/>
</dbReference>
<proteinExistence type="predicted"/>
<keyword evidence="1" id="KW-0472">Membrane</keyword>
<sequence length="106" mass="11196">MNAPLILVLGMAAIALAVCLLARNVTALAAGLVTIWLCICYMLLIPFTGAMRIAIASVDPHSSAFMAVGTALTILLNEVTPARWAIAFLSLALVLVAWVRSRRCSA</sequence>
<feature type="transmembrane region" description="Helical" evidence="1">
    <location>
        <begin position="27"/>
        <end position="47"/>
    </location>
</feature>
<dbReference type="Proteomes" id="UP001387215">
    <property type="component" value="Unassembled WGS sequence"/>
</dbReference>
<keyword evidence="1" id="KW-0812">Transmembrane</keyword>